<evidence type="ECO:0000259" key="7">
    <source>
        <dbReference type="Pfam" id="PF04084"/>
    </source>
</evidence>
<evidence type="ECO:0000313" key="9">
    <source>
        <dbReference type="EMBL" id="KAK1926050.1"/>
    </source>
</evidence>
<evidence type="ECO:0000256" key="4">
    <source>
        <dbReference type="ARBA" id="ARBA00023242"/>
    </source>
</evidence>
<keyword evidence="10" id="KW-1185">Reference proteome</keyword>
<evidence type="ECO:0000256" key="1">
    <source>
        <dbReference type="ARBA" id="ARBA00004123"/>
    </source>
</evidence>
<feature type="domain" description="Origin recognition complex subunit 2 winged-helix" evidence="8">
    <location>
        <begin position="469"/>
        <end position="527"/>
    </location>
</feature>
<evidence type="ECO:0000256" key="2">
    <source>
        <dbReference type="ARBA" id="ARBA00007421"/>
    </source>
</evidence>
<keyword evidence="3 5" id="KW-0235">DNA replication</keyword>
<dbReference type="InterPro" id="IPR056773">
    <property type="entry name" value="WHD_ORC2"/>
</dbReference>
<name>A0AAD9FTT6_PAPLA</name>
<dbReference type="Pfam" id="PF04084">
    <property type="entry name" value="RecA-like_ORC2"/>
    <property type="match status" value="1"/>
</dbReference>
<dbReference type="Proteomes" id="UP001182556">
    <property type="component" value="Unassembled WGS sequence"/>
</dbReference>
<dbReference type="EMBL" id="JAODAN010000002">
    <property type="protein sequence ID" value="KAK1926050.1"/>
    <property type="molecule type" value="Genomic_DNA"/>
</dbReference>
<comment type="function">
    <text evidence="5">Component of the origin recognition complex (ORC) that binds origins of replication. DNA-binding is ATP-dependent. ORC is required to assemble the pre-replication complex necessary to initiate DNA replication.</text>
</comment>
<comment type="subunit">
    <text evidence="5">Component of the origin recognition complex (ORC).</text>
</comment>
<proteinExistence type="inferred from homology"/>
<feature type="domain" description="Origin recognition complex subunit 2 RecA-like" evidence="7">
    <location>
        <begin position="188"/>
        <end position="387"/>
    </location>
</feature>
<keyword evidence="4 5" id="KW-0539">Nucleus</keyword>
<protein>
    <recommendedName>
        <fullName evidence="5">Origin recognition complex subunit 2</fullName>
    </recommendedName>
</protein>
<feature type="compositionally biased region" description="Low complexity" evidence="6">
    <location>
        <begin position="100"/>
        <end position="109"/>
    </location>
</feature>
<gene>
    <name evidence="9" type="ORF">DB88DRAFT_480514</name>
</gene>
<evidence type="ECO:0000256" key="5">
    <source>
        <dbReference type="RuleBase" id="RU368084"/>
    </source>
</evidence>
<dbReference type="PANTHER" id="PTHR14052:SF0">
    <property type="entry name" value="ORIGIN RECOGNITION COMPLEX SUBUNIT 2"/>
    <property type="match status" value="1"/>
</dbReference>
<sequence>MPVAGPSRPPRRTGKDSMPRDVDEDMVQGEETSASHLVSFLTGYDSRHQVDPEHDAQTSDEDRNDGSEDEFEDDLDDDDEPDDSTTTTPTKRAKTGLVGTATPRSARSTPSRRKATPRKAMTPLQLPKEGDPGFIRPSKADMYFFDMLRSSRTSGNSYSALVRPLSQALYERYATKARSLGKSKEIVEDLRQEYKTRYEQWEEELDQGFSLLCYGFGSKRRVLNDLVKERLSKRGHCVVINGHFPGTAIRDVLAQIEDNLGIPQDTPAPAAAITPLERSAFRTYAYFLPDTAISANRKRSWPISPAPMYLIIHNIDAPGLRSPRSLGILSLLASSPRIHLIASFDHLHTPLLFSSTLTDTPPHDYPPGSWEGTPLASRGFNWIYHNVTTYDDYDLELTYQRLSASSSIGGITSSSVGGISEEGALQILRSVPPMALRLLKLLLTRQLSALPPQPSAHTAYPASVVAPVFAIDNDILQRLSREKFIAREEERYNALMGEFKDHGLVVEAAADSEGRTGRWVWVPLGKAAIERVLETMSEVEV</sequence>
<evidence type="ECO:0000256" key="3">
    <source>
        <dbReference type="ARBA" id="ARBA00022705"/>
    </source>
</evidence>
<reference evidence="9" key="1">
    <citation type="submission" date="2023-02" db="EMBL/GenBank/DDBJ databases">
        <title>Identification and recombinant expression of a fungal hydrolase from Papiliotrema laurentii that hydrolyzes apple cutin and clears colloidal polyester polyurethane.</title>
        <authorList>
            <consortium name="DOE Joint Genome Institute"/>
            <person name="Roman V.A."/>
            <person name="Bojanowski C."/>
            <person name="Crable B.R."/>
            <person name="Wagner D.N."/>
            <person name="Hung C.S."/>
            <person name="Nadeau L.J."/>
            <person name="Schratz L."/>
            <person name="Haridas S."/>
            <person name="Pangilinan J."/>
            <person name="Lipzen A."/>
            <person name="Na H."/>
            <person name="Yan M."/>
            <person name="Ng V."/>
            <person name="Grigoriev I.V."/>
            <person name="Spatafora J.W."/>
            <person name="Barlow D."/>
            <person name="Biffinger J."/>
            <person name="Kelley-Loughnane N."/>
            <person name="Varaljay V.A."/>
            <person name="Crookes-Goodson W.J."/>
        </authorList>
    </citation>
    <scope>NUCLEOTIDE SEQUENCE</scope>
    <source>
        <strain evidence="9">5307AH</strain>
    </source>
</reference>
<accession>A0AAD9FTT6</accession>
<feature type="region of interest" description="Disordered" evidence="6">
    <location>
        <begin position="1"/>
        <end position="135"/>
    </location>
</feature>
<dbReference type="InterPro" id="IPR007220">
    <property type="entry name" value="ORC2"/>
</dbReference>
<dbReference type="PANTHER" id="PTHR14052">
    <property type="entry name" value="ORIGIN RECOGNITION COMPLEX SUBUNIT 2"/>
    <property type="match status" value="1"/>
</dbReference>
<comment type="caution">
    <text evidence="9">The sequence shown here is derived from an EMBL/GenBank/DDBJ whole genome shotgun (WGS) entry which is preliminary data.</text>
</comment>
<feature type="compositionally biased region" description="Basic and acidic residues" evidence="6">
    <location>
        <begin position="45"/>
        <end position="66"/>
    </location>
</feature>
<feature type="compositionally biased region" description="Acidic residues" evidence="6">
    <location>
        <begin position="67"/>
        <end position="83"/>
    </location>
</feature>
<evidence type="ECO:0000256" key="6">
    <source>
        <dbReference type="SAM" id="MobiDB-lite"/>
    </source>
</evidence>
<evidence type="ECO:0000313" key="10">
    <source>
        <dbReference type="Proteomes" id="UP001182556"/>
    </source>
</evidence>
<dbReference type="GO" id="GO:0006260">
    <property type="term" value="P:DNA replication"/>
    <property type="evidence" value="ECO:0007669"/>
    <property type="project" value="UniProtKB-UniRule"/>
</dbReference>
<dbReference type="GO" id="GO:0005664">
    <property type="term" value="C:nuclear origin of replication recognition complex"/>
    <property type="evidence" value="ECO:0007669"/>
    <property type="project" value="UniProtKB-UniRule"/>
</dbReference>
<dbReference type="Pfam" id="PF24882">
    <property type="entry name" value="WHD_ORC2"/>
    <property type="match status" value="1"/>
</dbReference>
<dbReference type="InterPro" id="IPR056772">
    <property type="entry name" value="RecA-like_ORC2"/>
</dbReference>
<comment type="similarity">
    <text evidence="2 5">Belongs to the ORC2 family.</text>
</comment>
<dbReference type="AlphaFoldDB" id="A0AAD9FTT6"/>
<organism evidence="9 10">
    <name type="scientific">Papiliotrema laurentii</name>
    <name type="common">Cryptococcus laurentii</name>
    <dbReference type="NCBI Taxonomy" id="5418"/>
    <lineage>
        <taxon>Eukaryota</taxon>
        <taxon>Fungi</taxon>
        <taxon>Dikarya</taxon>
        <taxon>Basidiomycota</taxon>
        <taxon>Agaricomycotina</taxon>
        <taxon>Tremellomycetes</taxon>
        <taxon>Tremellales</taxon>
        <taxon>Rhynchogastremaceae</taxon>
        <taxon>Papiliotrema</taxon>
    </lineage>
</organism>
<comment type="subcellular location">
    <subcellularLocation>
        <location evidence="1 5">Nucleus</location>
    </subcellularLocation>
</comment>
<dbReference type="GO" id="GO:0003688">
    <property type="term" value="F:DNA replication origin binding"/>
    <property type="evidence" value="ECO:0007669"/>
    <property type="project" value="UniProtKB-UniRule"/>
</dbReference>
<evidence type="ECO:0000259" key="8">
    <source>
        <dbReference type="Pfam" id="PF24882"/>
    </source>
</evidence>